<dbReference type="SMART" id="SM00342">
    <property type="entry name" value="HTH_ARAC"/>
    <property type="match status" value="1"/>
</dbReference>
<dbReference type="InterPro" id="IPR018060">
    <property type="entry name" value="HTH_AraC"/>
</dbReference>
<dbReference type="PANTHER" id="PTHR46796">
    <property type="entry name" value="HTH-TYPE TRANSCRIPTIONAL ACTIVATOR RHAS-RELATED"/>
    <property type="match status" value="1"/>
</dbReference>
<keyword evidence="2" id="KW-0238">DNA-binding</keyword>
<reference evidence="5 6" key="1">
    <citation type="submission" date="2023-07" db="EMBL/GenBank/DDBJ databases">
        <title>Functional and genomic diversity of the sorghum phyllosphere microbiome.</title>
        <authorList>
            <person name="Shade A."/>
        </authorList>
    </citation>
    <scope>NUCLEOTIDE SEQUENCE [LARGE SCALE GENOMIC DNA]</scope>
    <source>
        <strain evidence="5 6">SORGH_AS_1064</strain>
    </source>
</reference>
<dbReference type="PROSITE" id="PS01124">
    <property type="entry name" value="HTH_ARAC_FAMILY_2"/>
    <property type="match status" value="1"/>
</dbReference>
<name>A0ABU0TET8_9FLAO</name>
<gene>
    <name evidence="5" type="ORF">QE404_000726</name>
</gene>
<evidence type="ECO:0000313" key="5">
    <source>
        <dbReference type="EMBL" id="MDQ1095579.1"/>
    </source>
</evidence>
<evidence type="ECO:0000256" key="1">
    <source>
        <dbReference type="ARBA" id="ARBA00023015"/>
    </source>
</evidence>
<dbReference type="InterPro" id="IPR050204">
    <property type="entry name" value="AraC_XylS_family_regulators"/>
</dbReference>
<keyword evidence="6" id="KW-1185">Reference proteome</keyword>
<dbReference type="Pfam" id="PF12833">
    <property type="entry name" value="HTH_18"/>
    <property type="match status" value="1"/>
</dbReference>
<evidence type="ECO:0000259" key="4">
    <source>
        <dbReference type="PROSITE" id="PS01124"/>
    </source>
</evidence>
<dbReference type="InterPro" id="IPR009057">
    <property type="entry name" value="Homeodomain-like_sf"/>
</dbReference>
<protein>
    <submittedName>
        <fullName evidence="5">AraC-like DNA-binding protein</fullName>
    </submittedName>
</protein>
<comment type="caution">
    <text evidence="5">The sequence shown here is derived from an EMBL/GenBank/DDBJ whole genome shotgun (WGS) entry which is preliminary data.</text>
</comment>
<dbReference type="Proteomes" id="UP001225072">
    <property type="component" value="Unassembled WGS sequence"/>
</dbReference>
<dbReference type="PANTHER" id="PTHR46796:SF13">
    <property type="entry name" value="HTH-TYPE TRANSCRIPTIONAL ACTIVATOR RHAS"/>
    <property type="match status" value="1"/>
</dbReference>
<organism evidence="5 6">
    <name type="scientific">Chryseobacterium camelliae</name>
    <dbReference type="NCBI Taxonomy" id="1265445"/>
    <lineage>
        <taxon>Bacteria</taxon>
        <taxon>Pseudomonadati</taxon>
        <taxon>Bacteroidota</taxon>
        <taxon>Flavobacteriia</taxon>
        <taxon>Flavobacteriales</taxon>
        <taxon>Weeksellaceae</taxon>
        <taxon>Chryseobacterium group</taxon>
        <taxon>Chryseobacterium</taxon>
    </lineage>
</organism>
<sequence>MSLQTYYQEFEPAENLKHIIQCFWYHKRAVGEEQSCFEVIPDGHAEIIFHFGDGLKIYCNEMLNPLPSPFIMGLQDGPVLFYIGNTLEIIGVRCYPWVVFDLLNIPPGKGIHILDHPVKELDPDLAALMLSEEIETAVAKVQQYFLELFSKMSFDNTLSKAGAVIRTAKGSIPVHQVADSSHSTIRTLERKFKKSSGHTVKDMCALIRFEQVRNELMLNPDSNLAGLAYELGYTDQSHLTREFKRYAHMTPAAFARKSKKDK</sequence>
<evidence type="ECO:0000256" key="3">
    <source>
        <dbReference type="ARBA" id="ARBA00023163"/>
    </source>
</evidence>
<dbReference type="SUPFAM" id="SSF46689">
    <property type="entry name" value="Homeodomain-like"/>
    <property type="match status" value="1"/>
</dbReference>
<feature type="domain" description="HTH araC/xylS-type" evidence="4">
    <location>
        <begin position="174"/>
        <end position="257"/>
    </location>
</feature>
<keyword evidence="1" id="KW-0805">Transcription regulation</keyword>
<dbReference type="Gene3D" id="1.10.10.60">
    <property type="entry name" value="Homeodomain-like"/>
    <property type="match status" value="1"/>
</dbReference>
<evidence type="ECO:0000313" key="6">
    <source>
        <dbReference type="Proteomes" id="UP001225072"/>
    </source>
</evidence>
<evidence type="ECO:0000256" key="2">
    <source>
        <dbReference type="ARBA" id="ARBA00023125"/>
    </source>
</evidence>
<dbReference type="InterPro" id="IPR046532">
    <property type="entry name" value="DUF6597"/>
</dbReference>
<dbReference type="Pfam" id="PF20240">
    <property type="entry name" value="DUF6597"/>
    <property type="match status" value="1"/>
</dbReference>
<dbReference type="RefSeq" id="WP_307446576.1">
    <property type="nucleotide sequence ID" value="NZ_JAUTAL010000001.1"/>
</dbReference>
<proteinExistence type="predicted"/>
<keyword evidence="3" id="KW-0804">Transcription</keyword>
<accession>A0ABU0TET8</accession>
<dbReference type="EMBL" id="JAUTAL010000001">
    <property type="protein sequence ID" value="MDQ1095579.1"/>
    <property type="molecule type" value="Genomic_DNA"/>
</dbReference>